<accession>A0A0E9TQB4</accession>
<dbReference type="EMBL" id="GBXM01054848">
    <property type="protein sequence ID" value="JAH53729.1"/>
    <property type="molecule type" value="Transcribed_RNA"/>
</dbReference>
<evidence type="ECO:0000313" key="1">
    <source>
        <dbReference type="EMBL" id="JAH55909.1"/>
    </source>
</evidence>
<protein>
    <submittedName>
        <fullName evidence="1">Uncharacterized protein</fullName>
    </submittedName>
</protein>
<sequence>MKLLFAVGWFDHFEISDDIYVAYWEMYITLRCS</sequence>
<dbReference type="AlphaFoldDB" id="A0A0E9TQB4"/>
<proteinExistence type="predicted"/>
<name>A0A0E9TQB4_ANGAN</name>
<reference evidence="1" key="1">
    <citation type="submission" date="2014-11" db="EMBL/GenBank/DDBJ databases">
        <authorList>
            <person name="Amaro Gonzalez C."/>
        </authorList>
    </citation>
    <scope>NUCLEOTIDE SEQUENCE</scope>
</reference>
<dbReference type="EMBL" id="GBXM01052668">
    <property type="protein sequence ID" value="JAH55909.1"/>
    <property type="molecule type" value="Transcribed_RNA"/>
</dbReference>
<organism evidence="1">
    <name type="scientific">Anguilla anguilla</name>
    <name type="common">European freshwater eel</name>
    <name type="synonym">Muraena anguilla</name>
    <dbReference type="NCBI Taxonomy" id="7936"/>
    <lineage>
        <taxon>Eukaryota</taxon>
        <taxon>Metazoa</taxon>
        <taxon>Chordata</taxon>
        <taxon>Craniata</taxon>
        <taxon>Vertebrata</taxon>
        <taxon>Euteleostomi</taxon>
        <taxon>Actinopterygii</taxon>
        <taxon>Neopterygii</taxon>
        <taxon>Teleostei</taxon>
        <taxon>Anguilliformes</taxon>
        <taxon>Anguillidae</taxon>
        <taxon>Anguilla</taxon>
    </lineage>
</organism>
<reference evidence="1" key="2">
    <citation type="journal article" date="2015" name="Fish Shellfish Immunol.">
        <title>Early steps in the European eel (Anguilla anguilla)-Vibrio vulnificus interaction in the gills: Role of the RtxA13 toxin.</title>
        <authorList>
            <person name="Callol A."/>
            <person name="Pajuelo D."/>
            <person name="Ebbesson L."/>
            <person name="Teles M."/>
            <person name="MacKenzie S."/>
            <person name="Amaro C."/>
        </authorList>
    </citation>
    <scope>NUCLEOTIDE SEQUENCE</scope>
</reference>